<dbReference type="AlphaFoldDB" id="A0A5Q0CHS5"/>
<dbReference type="Proteomes" id="UP000326881">
    <property type="component" value="Plasmid unnamed"/>
</dbReference>
<reference evidence="1 2" key="1">
    <citation type="submission" date="2019-08" db="EMBL/GenBank/DDBJ databases">
        <title>Prosopis cineraria nodule microbiome.</title>
        <authorList>
            <person name="Ali R."/>
            <person name="Chaluvadi S.R."/>
            <person name="Wang X."/>
        </authorList>
    </citation>
    <scope>NUCLEOTIDE SEQUENCE [LARGE SCALE GENOMIC DNA]</scope>
    <source>
        <strain evidence="1 2">BG7</strain>
        <plasmid evidence="1 2">unnamed</plasmid>
    </source>
</reference>
<organism evidence="1 2">
    <name type="scientific">Rhizobium grahamii</name>
    <dbReference type="NCBI Taxonomy" id="1120045"/>
    <lineage>
        <taxon>Bacteria</taxon>
        <taxon>Pseudomonadati</taxon>
        <taxon>Pseudomonadota</taxon>
        <taxon>Alphaproteobacteria</taxon>
        <taxon>Hyphomicrobiales</taxon>
        <taxon>Rhizobiaceae</taxon>
        <taxon>Rhizobium/Agrobacterium group</taxon>
        <taxon>Rhizobium</taxon>
    </lineage>
</organism>
<keyword evidence="2" id="KW-1185">Reference proteome</keyword>
<evidence type="ECO:0000313" key="2">
    <source>
        <dbReference type="Proteomes" id="UP000326881"/>
    </source>
</evidence>
<dbReference type="OrthoDB" id="5450176at2"/>
<proteinExistence type="predicted"/>
<dbReference type="KEGG" id="rgr:FZ934_27455"/>
<gene>
    <name evidence="1" type="ORF">FZ934_27455</name>
</gene>
<evidence type="ECO:0000313" key="1">
    <source>
        <dbReference type="EMBL" id="QFY63941.1"/>
    </source>
</evidence>
<geneLocation type="plasmid" evidence="1 2">
    <name>unnamed</name>
</geneLocation>
<dbReference type="RefSeq" id="WP_153273881.1">
    <property type="nucleotide sequence ID" value="NZ_CP043499.1"/>
</dbReference>
<name>A0A5Q0CHS5_9HYPH</name>
<keyword evidence="1" id="KW-0614">Plasmid</keyword>
<protein>
    <submittedName>
        <fullName evidence="1">Uncharacterized protein</fullName>
    </submittedName>
</protein>
<accession>A0A5Q0CHS5</accession>
<sequence length="176" mass="20079">MTHSPDFIQLLKNWRNWDDVQPLSWQWRADRNIPPLQLLENYELGLPGRLKVRPELFSLTNWGPLEFTDNGASNMGLVYRIVQGNLPDGTNIAAHLLRQCKLDHVAEKAEKHMVGSFSYGAIFGVRNDRVASMSRDSLDLLYQFAMGGVAAYGYILERMWLHFFGAEFSRPIAPLA</sequence>
<dbReference type="EMBL" id="CP043499">
    <property type="protein sequence ID" value="QFY63941.1"/>
    <property type="molecule type" value="Genomic_DNA"/>
</dbReference>